<evidence type="ECO:0000313" key="3">
    <source>
        <dbReference type="EMBL" id="KAK7042788.1"/>
    </source>
</evidence>
<protein>
    <recommendedName>
        <fullName evidence="2">Zn(2)-C6 fungal-type domain-containing protein</fullName>
    </recommendedName>
</protein>
<dbReference type="InterPro" id="IPR036864">
    <property type="entry name" value="Zn2-C6_fun-type_DNA-bd_sf"/>
</dbReference>
<dbReference type="GO" id="GO:0000981">
    <property type="term" value="F:DNA-binding transcription factor activity, RNA polymerase II-specific"/>
    <property type="evidence" value="ECO:0007669"/>
    <property type="project" value="InterPro"/>
</dbReference>
<keyword evidence="4" id="KW-1185">Reference proteome</keyword>
<feature type="region of interest" description="Disordered" evidence="1">
    <location>
        <begin position="68"/>
        <end position="93"/>
    </location>
</feature>
<dbReference type="Gene3D" id="4.10.240.10">
    <property type="entry name" value="Zn(2)-C6 fungal-type DNA-binding domain"/>
    <property type="match status" value="1"/>
</dbReference>
<feature type="compositionally biased region" description="Polar residues" evidence="1">
    <location>
        <begin position="228"/>
        <end position="242"/>
    </location>
</feature>
<evidence type="ECO:0000259" key="2">
    <source>
        <dbReference type="PROSITE" id="PS50048"/>
    </source>
</evidence>
<evidence type="ECO:0000256" key="1">
    <source>
        <dbReference type="SAM" id="MobiDB-lite"/>
    </source>
</evidence>
<evidence type="ECO:0000313" key="4">
    <source>
        <dbReference type="Proteomes" id="UP001362999"/>
    </source>
</evidence>
<reference evidence="3 4" key="1">
    <citation type="journal article" date="2024" name="J Genomics">
        <title>Draft genome sequencing and assembly of Favolaschia claudopus CIRM-BRFM 2984 isolated from oak limbs.</title>
        <authorList>
            <person name="Navarro D."/>
            <person name="Drula E."/>
            <person name="Chaduli D."/>
            <person name="Cazenave R."/>
            <person name="Ahrendt S."/>
            <person name="Wang J."/>
            <person name="Lipzen A."/>
            <person name="Daum C."/>
            <person name="Barry K."/>
            <person name="Grigoriev I.V."/>
            <person name="Favel A."/>
            <person name="Rosso M.N."/>
            <person name="Martin F."/>
        </authorList>
    </citation>
    <scope>NUCLEOTIDE SEQUENCE [LARGE SCALE GENOMIC DNA]</scope>
    <source>
        <strain evidence="3 4">CIRM-BRFM 2984</strain>
    </source>
</reference>
<comment type="caution">
    <text evidence="3">The sequence shown here is derived from an EMBL/GenBank/DDBJ whole genome shotgun (WGS) entry which is preliminary data.</text>
</comment>
<dbReference type="EMBL" id="JAWWNJ010000013">
    <property type="protein sequence ID" value="KAK7042788.1"/>
    <property type="molecule type" value="Genomic_DNA"/>
</dbReference>
<dbReference type="Proteomes" id="UP001362999">
    <property type="component" value="Unassembled WGS sequence"/>
</dbReference>
<feature type="region of interest" description="Disordered" evidence="1">
    <location>
        <begin position="201"/>
        <end position="251"/>
    </location>
</feature>
<dbReference type="AlphaFoldDB" id="A0AAW0CUP9"/>
<dbReference type="SUPFAM" id="SSF57701">
    <property type="entry name" value="Zn2/Cys6 DNA-binding domain"/>
    <property type="match status" value="1"/>
</dbReference>
<proteinExistence type="predicted"/>
<dbReference type="GO" id="GO:0008270">
    <property type="term" value="F:zinc ion binding"/>
    <property type="evidence" value="ECO:0007669"/>
    <property type="project" value="InterPro"/>
</dbReference>
<organism evidence="3 4">
    <name type="scientific">Favolaschia claudopus</name>
    <dbReference type="NCBI Taxonomy" id="2862362"/>
    <lineage>
        <taxon>Eukaryota</taxon>
        <taxon>Fungi</taxon>
        <taxon>Dikarya</taxon>
        <taxon>Basidiomycota</taxon>
        <taxon>Agaricomycotina</taxon>
        <taxon>Agaricomycetes</taxon>
        <taxon>Agaricomycetidae</taxon>
        <taxon>Agaricales</taxon>
        <taxon>Marasmiineae</taxon>
        <taxon>Mycenaceae</taxon>
        <taxon>Favolaschia</taxon>
    </lineage>
</organism>
<accession>A0AAW0CUP9</accession>
<dbReference type="CDD" id="cd00067">
    <property type="entry name" value="GAL4"/>
    <property type="match status" value="1"/>
</dbReference>
<feature type="region of interest" description="Disordered" evidence="1">
    <location>
        <begin position="106"/>
        <end position="171"/>
    </location>
</feature>
<dbReference type="SMART" id="SM00066">
    <property type="entry name" value="GAL4"/>
    <property type="match status" value="1"/>
</dbReference>
<name>A0AAW0CUP9_9AGAR</name>
<feature type="domain" description="Zn(2)-C6 fungal-type" evidence="2">
    <location>
        <begin position="24"/>
        <end position="57"/>
    </location>
</feature>
<dbReference type="InterPro" id="IPR001138">
    <property type="entry name" value="Zn2Cys6_DnaBD"/>
</dbReference>
<dbReference type="Pfam" id="PF00172">
    <property type="entry name" value="Zn_clus"/>
    <property type="match status" value="1"/>
</dbReference>
<gene>
    <name evidence="3" type="ORF">R3P38DRAFT_2511723</name>
</gene>
<dbReference type="PROSITE" id="PS50048">
    <property type="entry name" value="ZN2_CY6_FUNGAL_2"/>
    <property type="match status" value="1"/>
</dbReference>
<sequence>MSDSSAPESNVFSLFTKRRRAFLACFNCRRRKVKASCVSEDYKPCTRCTLKGLKCEYHAVPEDYPVSLPGTPAQDLEMLPREGPSSSGWASLPITPPSAGLPFTFENQQNTLPSRPSRRFTIPPPSSAPRYPYQRRDRSHSVSSVSETRRYGRARAASEVDAPRTPIPRLTTPLIPVPAFATSSPDLHTPVVDPDPTPIATRPQPHAGFYPVDTGSIFPPFSEGMPGTFSQPEPQGYNQPHASGQVWDPSL</sequence>